<dbReference type="Pfam" id="PF01765">
    <property type="entry name" value="RRF"/>
    <property type="match status" value="1"/>
</dbReference>
<dbReference type="InterPro" id="IPR036191">
    <property type="entry name" value="RRF_sf"/>
</dbReference>
<comment type="similarity">
    <text evidence="1">Belongs to the RRF family.</text>
</comment>
<accession>X1JSH6</accession>
<keyword evidence="2" id="KW-0648">Protein biosynthesis</keyword>
<name>X1JSH6_9ZZZZ</name>
<dbReference type="EMBL" id="BARV01000335">
    <property type="protein sequence ID" value="GAH96987.1"/>
    <property type="molecule type" value="Genomic_DNA"/>
</dbReference>
<dbReference type="GO" id="GO:0006412">
    <property type="term" value="P:translation"/>
    <property type="evidence" value="ECO:0007669"/>
    <property type="project" value="UniProtKB-KW"/>
</dbReference>
<feature type="domain" description="Ribosome recycling factor" evidence="3">
    <location>
        <begin position="21"/>
        <end position="180"/>
    </location>
</feature>
<sequence length="208" mass="23507">MVEEILIELNSKMQKAVDGLARELTIIRTGRANPAIVENIMVDYHGALIPIHQIATISVPEANLIVIQPWDRTSLRNIEKAILKADIGLNPLNDSNVIRVVIPPLSEERRIKLAKLVSKRIEERRVVLRNIRRDSIAKLRQMEKNKEISQDKLEDSIKQVDKISESFINKANEIGQKKGKGDKGRIIYSGMKADKIDLCLSKGFSLLL</sequence>
<dbReference type="Gene3D" id="3.30.1360.40">
    <property type="match status" value="1"/>
</dbReference>
<dbReference type="PANTHER" id="PTHR20982:SF3">
    <property type="entry name" value="MITOCHONDRIAL RIBOSOME RECYCLING FACTOR PSEUDO 1"/>
    <property type="match status" value="1"/>
</dbReference>
<proteinExistence type="inferred from homology"/>
<evidence type="ECO:0000256" key="1">
    <source>
        <dbReference type="ARBA" id="ARBA00005912"/>
    </source>
</evidence>
<evidence type="ECO:0000259" key="3">
    <source>
        <dbReference type="Pfam" id="PF01765"/>
    </source>
</evidence>
<dbReference type="InterPro" id="IPR023584">
    <property type="entry name" value="Ribosome_recyc_fac_dom"/>
</dbReference>
<comment type="caution">
    <text evidence="4">The sequence shown here is derived from an EMBL/GenBank/DDBJ whole genome shotgun (WGS) entry which is preliminary data.</text>
</comment>
<dbReference type="AlphaFoldDB" id="X1JSH6"/>
<dbReference type="GO" id="GO:0043023">
    <property type="term" value="F:ribosomal large subunit binding"/>
    <property type="evidence" value="ECO:0007669"/>
    <property type="project" value="TreeGrafter"/>
</dbReference>
<dbReference type="SUPFAM" id="SSF55194">
    <property type="entry name" value="Ribosome recycling factor, RRF"/>
    <property type="match status" value="1"/>
</dbReference>
<gene>
    <name evidence="4" type="ORF">S06H3_01364</name>
</gene>
<dbReference type="NCBIfam" id="TIGR00496">
    <property type="entry name" value="frr"/>
    <property type="match status" value="1"/>
</dbReference>
<evidence type="ECO:0000313" key="4">
    <source>
        <dbReference type="EMBL" id="GAH96987.1"/>
    </source>
</evidence>
<dbReference type="HAMAP" id="MF_00040">
    <property type="entry name" value="RRF"/>
    <property type="match status" value="1"/>
</dbReference>
<dbReference type="CDD" id="cd00520">
    <property type="entry name" value="RRF"/>
    <property type="match status" value="1"/>
</dbReference>
<dbReference type="InterPro" id="IPR002661">
    <property type="entry name" value="Ribosome_recyc_fac"/>
</dbReference>
<dbReference type="FunFam" id="3.30.1360.40:FF:000001">
    <property type="entry name" value="Ribosome-recycling factor"/>
    <property type="match status" value="1"/>
</dbReference>
<dbReference type="Gene3D" id="1.10.132.20">
    <property type="entry name" value="Ribosome-recycling factor"/>
    <property type="match status" value="1"/>
</dbReference>
<organism evidence="4">
    <name type="scientific">marine sediment metagenome</name>
    <dbReference type="NCBI Taxonomy" id="412755"/>
    <lineage>
        <taxon>unclassified sequences</taxon>
        <taxon>metagenomes</taxon>
        <taxon>ecological metagenomes</taxon>
    </lineage>
</organism>
<evidence type="ECO:0000256" key="2">
    <source>
        <dbReference type="ARBA" id="ARBA00022917"/>
    </source>
</evidence>
<protein>
    <recommendedName>
        <fullName evidence="3">Ribosome recycling factor domain-containing protein</fullName>
    </recommendedName>
</protein>
<reference evidence="4" key="1">
    <citation type="journal article" date="2014" name="Front. Microbiol.">
        <title>High frequency of phylogenetically diverse reductive dehalogenase-homologous genes in deep subseafloor sedimentary metagenomes.</title>
        <authorList>
            <person name="Kawai M."/>
            <person name="Futagami T."/>
            <person name="Toyoda A."/>
            <person name="Takaki Y."/>
            <person name="Nishi S."/>
            <person name="Hori S."/>
            <person name="Arai W."/>
            <person name="Tsubouchi T."/>
            <person name="Morono Y."/>
            <person name="Uchiyama I."/>
            <person name="Ito T."/>
            <person name="Fujiyama A."/>
            <person name="Inagaki F."/>
            <person name="Takami H."/>
        </authorList>
    </citation>
    <scope>NUCLEOTIDE SEQUENCE</scope>
    <source>
        <strain evidence="4">Expedition CK06-06</strain>
    </source>
</reference>
<dbReference type="PANTHER" id="PTHR20982">
    <property type="entry name" value="RIBOSOME RECYCLING FACTOR"/>
    <property type="match status" value="1"/>
</dbReference>